<organism evidence="3 4">
    <name type="scientific">Coniophora puteana (strain RWD-64-598)</name>
    <name type="common">Brown rot fungus</name>
    <dbReference type="NCBI Taxonomy" id="741705"/>
    <lineage>
        <taxon>Eukaryota</taxon>
        <taxon>Fungi</taxon>
        <taxon>Dikarya</taxon>
        <taxon>Basidiomycota</taxon>
        <taxon>Agaricomycotina</taxon>
        <taxon>Agaricomycetes</taxon>
        <taxon>Agaricomycetidae</taxon>
        <taxon>Boletales</taxon>
        <taxon>Coniophorineae</taxon>
        <taxon>Coniophoraceae</taxon>
        <taxon>Coniophora</taxon>
    </lineage>
</organism>
<feature type="compositionally biased region" description="Polar residues" evidence="1">
    <location>
        <begin position="414"/>
        <end position="425"/>
    </location>
</feature>
<dbReference type="Proteomes" id="UP000053558">
    <property type="component" value="Unassembled WGS sequence"/>
</dbReference>
<dbReference type="EMBL" id="JH711576">
    <property type="protein sequence ID" value="EIW83004.1"/>
    <property type="molecule type" value="Genomic_DNA"/>
</dbReference>
<feature type="compositionally biased region" description="Polar residues" evidence="1">
    <location>
        <begin position="342"/>
        <end position="357"/>
    </location>
</feature>
<sequence length="488" mass="52282">MPLVTTLIDDTSPLITYDPSWIPGTSADDNDASDYFLGTFTDTNVTNAQASFSFNGTSFYIFGSKRPNHGTYSIEVDGKTFSNIEGNSANSLFQQALFNGTGLSQGMHNVSLTNTGSGTNTFVDIDLVVWDSEVGSDSEQLATVTVEDTDPGFNYQSVWTTDPPNAMFYSQGSGHSTSVENASVTLTFTGDIVSVFGTVGPNNGQYSVALDNGPPTSFNATRQMTYYRSMLYHADNLGSGQHQLNLVNLPESTVQFLNIDYALISSLASSGNSVASGQFSLAATNTNRIPPGAIAGIVIPIVAALIGAALAVLFFRRWKMAEAARNDLYRVYSPQRDPRQPHYSTGGSSYATETRSNSNLVRNDVYAGASTVSHTSYLRSPQDYGYQGSQQVTAYPDYNHGEYAREPRMEDTVLTPSRSVSQSTVARHEEPVRRPLPEAPAGPSPFASEKAGGSAVSGAVQAGGSRRISASDTIADMPPPNYVQAIHD</sequence>
<evidence type="ECO:0000313" key="3">
    <source>
        <dbReference type="EMBL" id="EIW83004.1"/>
    </source>
</evidence>
<dbReference type="OrthoDB" id="2563669at2759"/>
<evidence type="ECO:0000256" key="2">
    <source>
        <dbReference type="SAM" id="Phobius"/>
    </source>
</evidence>
<dbReference type="KEGG" id="cput:CONPUDRAFT_121279"/>
<feature type="compositionally biased region" description="Basic and acidic residues" evidence="1">
    <location>
        <begin position="426"/>
        <end position="436"/>
    </location>
</feature>
<dbReference type="AlphaFoldDB" id="A0A5M3MW88"/>
<dbReference type="RefSeq" id="XP_007766884.1">
    <property type="nucleotide sequence ID" value="XM_007768694.1"/>
</dbReference>
<keyword evidence="2" id="KW-0472">Membrane</keyword>
<keyword evidence="2" id="KW-0812">Transmembrane</keyword>
<keyword evidence="4" id="KW-1185">Reference proteome</keyword>
<dbReference type="OMA" id="ASAQTHN"/>
<protein>
    <recommendedName>
        <fullName evidence="5">Transmembrane protein</fullName>
    </recommendedName>
</protein>
<reference evidence="4" key="1">
    <citation type="journal article" date="2012" name="Science">
        <title>The Paleozoic origin of enzymatic lignin decomposition reconstructed from 31 fungal genomes.</title>
        <authorList>
            <person name="Floudas D."/>
            <person name="Binder M."/>
            <person name="Riley R."/>
            <person name="Barry K."/>
            <person name="Blanchette R.A."/>
            <person name="Henrissat B."/>
            <person name="Martinez A.T."/>
            <person name="Otillar R."/>
            <person name="Spatafora J.W."/>
            <person name="Yadav J.S."/>
            <person name="Aerts A."/>
            <person name="Benoit I."/>
            <person name="Boyd A."/>
            <person name="Carlson A."/>
            <person name="Copeland A."/>
            <person name="Coutinho P.M."/>
            <person name="de Vries R.P."/>
            <person name="Ferreira P."/>
            <person name="Findley K."/>
            <person name="Foster B."/>
            <person name="Gaskell J."/>
            <person name="Glotzer D."/>
            <person name="Gorecki P."/>
            <person name="Heitman J."/>
            <person name="Hesse C."/>
            <person name="Hori C."/>
            <person name="Igarashi K."/>
            <person name="Jurgens J.A."/>
            <person name="Kallen N."/>
            <person name="Kersten P."/>
            <person name="Kohler A."/>
            <person name="Kuees U."/>
            <person name="Kumar T.K.A."/>
            <person name="Kuo A."/>
            <person name="LaButti K."/>
            <person name="Larrondo L.F."/>
            <person name="Lindquist E."/>
            <person name="Ling A."/>
            <person name="Lombard V."/>
            <person name="Lucas S."/>
            <person name="Lundell T."/>
            <person name="Martin R."/>
            <person name="McLaughlin D.J."/>
            <person name="Morgenstern I."/>
            <person name="Morin E."/>
            <person name="Murat C."/>
            <person name="Nagy L.G."/>
            <person name="Nolan M."/>
            <person name="Ohm R.A."/>
            <person name="Patyshakuliyeva A."/>
            <person name="Rokas A."/>
            <person name="Ruiz-Duenas F.J."/>
            <person name="Sabat G."/>
            <person name="Salamov A."/>
            <person name="Samejima M."/>
            <person name="Schmutz J."/>
            <person name="Slot J.C."/>
            <person name="St John F."/>
            <person name="Stenlid J."/>
            <person name="Sun H."/>
            <person name="Sun S."/>
            <person name="Syed K."/>
            <person name="Tsang A."/>
            <person name="Wiebenga A."/>
            <person name="Young D."/>
            <person name="Pisabarro A."/>
            <person name="Eastwood D.C."/>
            <person name="Martin F."/>
            <person name="Cullen D."/>
            <person name="Grigoriev I.V."/>
            <person name="Hibbett D.S."/>
        </authorList>
    </citation>
    <scope>NUCLEOTIDE SEQUENCE [LARGE SCALE GENOMIC DNA]</scope>
    <source>
        <strain evidence="4">RWD-64-598 SS2</strain>
    </source>
</reference>
<feature type="region of interest" description="Disordered" evidence="1">
    <location>
        <begin position="334"/>
        <end position="357"/>
    </location>
</feature>
<gene>
    <name evidence="3" type="ORF">CONPUDRAFT_121279</name>
</gene>
<evidence type="ECO:0000256" key="1">
    <source>
        <dbReference type="SAM" id="MobiDB-lite"/>
    </source>
</evidence>
<feature type="compositionally biased region" description="Low complexity" evidence="1">
    <location>
        <begin position="447"/>
        <end position="465"/>
    </location>
</feature>
<proteinExistence type="predicted"/>
<dbReference type="Gene3D" id="2.60.120.260">
    <property type="entry name" value="Galactose-binding domain-like"/>
    <property type="match status" value="2"/>
</dbReference>
<name>A0A5M3MW88_CONPW</name>
<evidence type="ECO:0000313" key="4">
    <source>
        <dbReference type="Proteomes" id="UP000053558"/>
    </source>
</evidence>
<dbReference type="GeneID" id="19199602"/>
<feature type="region of interest" description="Disordered" evidence="1">
    <location>
        <begin position="406"/>
        <end position="488"/>
    </location>
</feature>
<feature type="transmembrane region" description="Helical" evidence="2">
    <location>
        <begin position="293"/>
        <end position="315"/>
    </location>
</feature>
<keyword evidence="2" id="KW-1133">Transmembrane helix</keyword>
<evidence type="ECO:0008006" key="5">
    <source>
        <dbReference type="Google" id="ProtNLM"/>
    </source>
</evidence>
<comment type="caution">
    <text evidence="3">The sequence shown here is derived from an EMBL/GenBank/DDBJ whole genome shotgun (WGS) entry which is preliminary data.</text>
</comment>
<accession>A0A5M3MW88</accession>